<evidence type="ECO:0000313" key="3">
    <source>
        <dbReference type="EMBL" id="PWA97782.1"/>
    </source>
</evidence>
<dbReference type="AlphaFoldDB" id="A0A2U1QII1"/>
<keyword evidence="1" id="KW-0862">Zinc</keyword>
<feature type="domain" description="CCHC-type" evidence="2">
    <location>
        <begin position="153"/>
        <end position="168"/>
    </location>
</feature>
<dbReference type="GO" id="GO:0003676">
    <property type="term" value="F:nucleic acid binding"/>
    <property type="evidence" value="ECO:0007669"/>
    <property type="project" value="InterPro"/>
</dbReference>
<keyword evidence="4" id="KW-1185">Reference proteome</keyword>
<dbReference type="Pfam" id="PF00098">
    <property type="entry name" value="zf-CCHC"/>
    <property type="match status" value="1"/>
</dbReference>
<protein>
    <submittedName>
        <fullName evidence="3">RNA-directed DNA polymerase, eukaryota, Reverse transcriptase zinc-binding domain protein</fullName>
    </submittedName>
</protein>
<dbReference type="EMBL" id="PKPP01000101">
    <property type="protein sequence ID" value="PWA97782.1"/>
    <property type="molecule type" value="Genomic_DNA"/>
</dbReference>
<gene>
    <name evidence="3" type="ORF">CTI12_AA026040</name>
</gene>
<dbReference type="GO" id="GO:0003964">
    <property type="term" value="F:RNA-directed DNA polymerase activity"/>
    <property type="evidence" value="ECO:0007669"/>
    <property type="project" value="UniProtKB-KW"/>
</dbReference>
<accession>A0A2U1QII1</accession>
<dbReference type="OrthoDB" id="1932741at2759"/>
<keyword evidence="1" id="KW-0479">Metal-binding</keyword>
<dbReference type="PROSITE" id="PS50158">
    <property type="entry name" value="ZF_CCHC"/>
    <property type="match status" value="1"/>
</dbReference>
<keyword evidence="1" id="KW-0863">Zinc-finger</keyword>
<dbReference type="InterPro" id="IPR036875">
    <property type="entry name" value="Znf_CCHC_sf"/>
</dbReference>
<dbReference type="SMART" id="SM00343">
    <property type="entry name" value="ZnF_C2HC"/>
    <property type="match status" value="1"/>
</dbReference>
<comment type="caution">
    <text evidence="3">The sequence shown here is derived from an EMBL/GenBank/DDBJ whole genome shotgun (WGS) entry which is preliminary data.</text>
</comment>
<dbReference type="STRING" id="35608.A0A2U1QII1"/>
<keyword evidence="3" id="KW-0695">RNA-directed DNA polymerase</keyword>
<dbReference type="SUPFAM" id="SSF57756">
    <property type="entry name" value="Retrovirus zinc finger-like domains"/>
    <property type="match status" value="1"/>
</dbReference>
<sequence>MTPEALKEMVTKIVSVVLERTTIVYPGKETSIHNHESFMAYRSAHSRTSGRMTNAITNLNQEIKQGVIPKGNNQKRKLAEGEGINPTCCNFTNDQDCYRKHLEERMNYHRQWEFEQKTKEDFLTTPTTEGISRGNQPRCQKCEMHHTRDRTIKCMNCGKTGHKASDCKAPNRNGRSVTETDQSNFLDPGTYAKLVVQEKKPLLVWFTEVYKKFGCTLEFVTNSSREQWQNQELILGVAKKKRSLWRNLIFHKHYVRNRPWCLLGDFNSALSLEDRMEGSSVIDIAMREFKECVEEIEVFDVNRSGPQFTWNQKPRGMDGKLKKIDRIMANLACTDGFVGVHAIFQPYRISDHSPAILTIPASHKFTPRPFKFYNILVQNSQFKRKVKEYWDMDVSGFHMYKVVTLYQQNQCSSAGSLHYQQEHAYLLKHPSAGT</sequence>
<dbReference type="GO" id="GO:0008270">
    <property type="term" value="F:zinc ion binding"/>
    <property type="evidence" value="ECO:0007669"/>
    <property type="project" value="UniProtKB-KW"/>
</dbReference>
<dbReference type="InterPro" id="IPR001878">
    <property type="entry name" value="Znf_CCHC"/>
</dbReference>
<keyword evidence="3" id="KW-0548">Nucleotidyltransferase</keyword>
<dbReference type="Gene3D" id="3.60.10.10">
    <property type="entry name" value="Endonuclease/exonuclease/phosphatase"/>
    <property type="match status" value="1"/>
</dbReference>
<dbReference type="SUPFAM" id="SSF56219">
    <property type="entry name" value="DNase I-like"/>
    <property type="match status" value="1"/>
</dbReference>
<evidence type="ECO:0000259" key="2">
    <source>
        <dbReference type="PROSITE" id="PS50158"/>
    </source>
</evidence>
<dbReference type="PANTHER" id="PTHR33710:SF71">
    <property type="entry name" value="ENDONUCLEASE_EXONUCLEASE_PHOSPHATASE DOMAIN-CONTAINING PROTEIN"/>
    <property type="match status" value="1"/>
</dbReference>
<dbReference type="Proteomes" id="UP000245207">
    <property type="component" value="Unassembled WGS sequence"/>
</dbReference>
<reference evidence="3 4" key="1">
    <citation type="journal article" date="2018" name="Mol. Plant">
        <title>The genome of Artemisia annua provides insight into the evolution of Asteraceae family and artemisinin biosynthesis.</title>
        <authorList>
            <person name="Shen Q."/>
            <person name="Zhang L."/>
            <person name="Liao Z."/>
            <person name="Wang S."/>
            <person name="Yan T."/>
            <person name="Shi P."/>
            <person name="Liu M."/>
            <person name="Fu X."/>
            <person name="Pan Q."/>
            <person name="Wang Y."/>
            <person name="Lv Z."/>
            <person name="Lu X."/>
            <person name="Zhang F."/>
            <person name="Jiang W."/>
            <person name="Ma Y."/>
            <person name="Chen M."/>
            <person name="Hao X."/>
            <person name="Li L."/>
            <person name="Tang Y."/>
            <person name="Lv G."/>
            <person name="Zhou Y."/>
            <person name="Sun X."/>
            <person name="Brodelius P.E."/>
            <person name="Rose J.K.C."/>
            <person name="Tang K."/>
        </authorList>
    </citation>
    <scope>NUCLEOTIDE SEQUENCE [LARGE SCALE GENOMIC DNA]</scope>
    <source>
        <strain evidence="4">cv. Huhao1</strain>
        <tissue evidence="3">Leaf</tissue>
    </source>
</reference>
<keyword evidence="3" id="KW-0808">Transferase</keyword>
<proteinExistence type="predicted"/>
<evidence type="ECO:0000313" key="4">
    <source>
        <dbReference type="Proteomes" id="UP000245207"/>
    </source>
</evidence>
<organism evidence="3 4">
    <name type="scientific">Artemisia annua</name>
    <name type="common">Sweet wormwood</name>
    <dbReference type="NCBI Taxonomy" id="35608"/>
    <lineage>
        <taxon>Eukaryota</taxon>
        <taxon>Viridiplantae</taxon>
        <taxon>Streptophyta</taxon>
        <taxon>Embryophyta</taxon>
        <taxon>Tracheophyta</taxon>
        <taxon>Spermatophyta</taxon>
        <taxon>Magnoliopsida</taxon>
        <taxon>eudicotyledons</taxon>
        <taxon>Gunneridae</taxon>
        <taxon>Pentapetalae</taxon>
        <taxon>asterids</taxon>
        <taxon>campanulids</taxon>
        <taxon>Asterales</taxon>
        <taxon>Asteraceae</taxon>
        <taxon>Asteroideae</taxon>
        <taxon>Anthemideae</taxon>
        <taxon>Artemisiinae</taxon>
        <taxon>Artemisia</taxon>
    </lineage>
</organism>
<dbReference type="InterPro" id="IPR036691">
    <property type="entry name" value="Endo/exonu/phosph_ase_sf"/>
</dbReference>
<evidence type="ECO:0000256" key="1">
    <source>
        <dbReference type="PROSITE-ProRule" id="PRU00047"/>
    </source>
</evidence>
<dbReference type="PANTHER" id="PTHR33710">
    <property type="entry name" value="BNAC02G09200D PROTEIN"/>
    <property type="match status" value="1"/>
</dbReference>
<name>A0A2U1QII1_ARTAN</name>